<evidence type="ECO:0000259" key="10">
    <source>
        <dbReference type="PROSITE" id="PS50893"/>
    </source>
</evidence>
<protein>
    <recommendedName>
        <fullName evidence="14">P-loop containing nucleoside triphosphate hydrolase protein</fullName>
    </recommendedName>
</protein>
<keyword evidence="13" id="KW-1185">Reference proteome</keyword>
<keyword evidence="4" id="KW-0547">Nucleotide-binding</keyword>
<keyword evidence="5" id="KW-0067">ATP-binding</keyword>
<evidence type="ECO:0000313" key="12">
    <source>
        <dbReference type="EMBL" id="KAE9393131.1"/>
    </source>
</evidence>
<dbReference type="EMBL" id="ML769580">
    <property type="protein sequence ID" value="KAE9393131.1"/>
    <property type="molecule type" value="Genomic_DNA"/>
</dbReference>
<feature type="transmembrane region" description="Helical" evidence="9">
    <location>
        <begin position="643"/>
        <end position="661"/>
    </location>
</feature>
<evidence type="ECO:0000256" key="4">
    <source>
        <dbReference type="ARBA" id="ARBA00022741"/>
    </source>
</evidence>
<evidence type="ECO:0000313" key="13">
    <source>
        <dbReference type="Proteomes" id="UP000799118"/>
    </source>
</evidence>
<feature type="domain" description="ABC transporter" evidence="10">
    <location>
        <begin position="696"/>
        <end position="900"/>
    </location>
</feature>
<organism evidence="12 13">
    <name type="scientific">Gymnopus androsaceus JB14</name>
    <dbReference type="NCBI Taxonomy" id="1447944"/>
    <lineage>
        <taxon>Eukaryota</taxon>
        <taxon>Fungi</taxon>
        <taxon>Dikarya</taxon>
        <taxon>Basidiomycota</taxon>
        <taxon>Agaricomycotina</taxon>
        <taxon>Agaricomycetes</taxon>
        <taxon>Agaricomycetidae</taxon>
        <taxon>Agaricales</taxon>
        <taxon>Marasmiineae</taxon>
        <taxon>Omphalotaceae</taxon>
        <taxon>Gymnopus</taxon>
    </lineage>
</organism>
<dbReference type="PANTHER" id="PTHR24223">
    <property type="entry name" value="ATP-BINDING CASSETTE SUB-FAMILY C"/>
    <property type="match status" value="1"/>
</dbReference>
<dbReference type="PROSITE" id="PS50929">
    <property type="entry name" value="ABC_TM1F"/>
    <property type="match status" value="1"/>
</dbReference>
<dbReference type="PROSITE" id="PS50893">
    <property type="entry name" value="ABC_TRANSPORTER_2"/>
    <property type="match status" value="1"/>
</dbReference>
<dbReference type="InterPro" id="IPR003593">
    <property type="entry name" value="AAA+_ATPase"/>
</dbReference>
<feature type="transmembrane region" description="Helical" evidence="9">
    <location>
        <begin position="62"/>
        <end position="83"/>
    </location>
</feature>
<keyword evidence="7 9" id="KW-0472">Membrane</keyword>
<dbReference type="SUPFAM" id="SSF90123">
    <property type="entry name" value="ABC transporter transmembrane region"/>
    <property type="match status" value="1"/>
</dbReference>
<dbReference type="SUPFAM" id="SSF52540">
    <property type="entry name" value="P-loop containing nucleoside triphosphate hydrolases"/>
    <property type="match status" value="1"/>
</dbReference>
<dbReference type="SMART" id="SM00382">
    <property type="entry name" value="AAA"/>
    <property type="match status" value="1"/>
</dbReference>
<feature type="transmembrane region" description="Helical" evidence="9">
    <location>
        <begin position="243"/>
        <end position="264"/>
    </location>
</feature>
<dbReference type="Pfam" id="PF00005">
    <property type="entry name" value="ABC_tran"/>
    <property type="match status" value="1"/>
</dbReference>
<feature type="domain" description="ABC transmembrane type-1" evidence="11">
    <location>
        <begin position="434"/>
        <end position="550"/>
    </location>
</feature>
<dbReference type="InterPro" id="IPR027417">
    <property type="entry name" value="P-loop_NTPase"/>
</dbReference>
<dbReference type="InterPro" id="IPR036640">
    <property type="entry name" value="ABC1_TM_sf"/>
</dbReference>
<evidence type="ECO:0000256" key="2">
    <source>
        <dbReference type="ARBA" id="ARBA00022448"/>
    </source>
</evidence>
<dbReference type="GO" id="GO:0016887">
    <property type="term" value="F:ATP hydrolysis activity"/>
    <property type="evidence" value="ECO:0007669"/>
    <property type="project" value="InterPro"/>
</dbReference>
<dbReference type="PANTHER" id="PTHR24223:SF356">
    <property type="entry name" value="ATP-BINDING CASSETTE TRANSPORTER ABC4"/>
    <property type="match status" value="1"/>
</dbReference>
<feature type="transmembrane region" description="Helical" evidence="9">
    <location>
        <begin position="453"/>
        <end position="475"/>
    </location>
</feature>
<gene>
    <name evidence="12" type="ORF">BT96DRAFT_1023199</name>
</gene>
<dbReference type="Gene3D" id="1.20.1560.10">
    <property type="entry name" value="ABC transporter type 1, transmembrane domain"/>
    <property type="match status" value="1"/>
</dbReference>
<feature type="region of interest" description="Disordered" evidence="8">
    <location>
        <begin position="342"/>
        <end position="422"/>
    </location>
</feature>
<evidence type="ECO:0000256" key="7">
    <source>
        <dbReference type="ARBA" id="ARBA00023136"/>
    </source>
</evidence>
<feature type="transmembrane region" description="Helical" evidence="9">
    <location>
        <begin position="481"/>
        <end position="501"/>
    </location>
</feature>
<feature type="compositionally biased region" description="Low complexity" evidence="8">
    <location>
        <begin position="404"/>
        <end position="414"/>
    </location>
</feature>
<evidence type="ECO:0000256" key="1">
    <source>
        <dbReference type="ARBA" id="ARBA00004370"/>
    </source>
</evidence>
<keyword evidence="3 9" id="KW-0812">Transmembrane</keyword>
<name>A0A6A4H4U7_9AGAR</name>
<keyword evidence="6 9" id="KW-1133">Transmembrane helix</keyword>
<dbReference type="Proteomes" id="UP000799118">
    <property type="component" value="Unassembled WGS sequence"/>
</dbReference>
<dbReference type="InterPro" id="IPR003439">
    <property type="entry name" value="ABC_transporter-like_ATP-bd"/>
</dbReference>
<dbReference type="OrthoDB" id="6500128at2759"/>
<feature type="compositionally biased region" description="Low complexity" evidence="8">
    <location>
        <begin position="365"/>
        <end position="375"/>
    </location>
</feature>
<dbReference type="InterPro" id="IPR011527">
    <property type="entry name" value="ABC1_TM_dom"/>
</dbReference>
<evidence type="ECO:0000256" key="5">
    <source>
        <dbReference type="ARBA" id="ARBA00022840"/>
    </source>
</evidence>
<dbReference type="GO" id="GO:0005524">
    <property type="term" value="F:ATP binding"/>
    <property type="evidence" value="ECO:0007669"/>
    <property type="project" value="UniProtKB-KW"/>
</dbReference>
<evidence type="ECO:0008006" key="14">
    <source>
        <dbReference type="Google" id="ProtNLM"/>
    </source>
</evidence>
<feature type="transmembrane region" description="Helical" evidence="9">
    <location>
        <begin position="590"/>
        <end position="607"/>
    </location>
</feature>
<comment type="subcellular location">
    <subcellularLocation>
        <location evidence="1">Membrane</location>
    </subcellularLocation>
</comment>
<dbReference type="AlphaFoldDB" id="A0A6A4H4U7"/>
<keyword evidence="2" id="KW-0813">Transport</keyword>
<dbReference type="CDD" id="cd18596">
    <property type="entry name" value="ABC_6TM_VMR1_D1_like"/>
    <property type="match status" value="1"/>
</dbReference>
<feature type="transmembrane region" description="Helical" evidence="9">
    <location>
        <begin position="161"/>
        <end position="180"/>
    </location>
</feature>
<feature type="transmembrane region" description="Helical" evidence="9">
    <location>
        <begin position="95"/>
        <end position="117"/>
    </location>
</feature>
<feature type="transmembrane region" description="Helical" evidence="9">
    <location>
        <begin position="124"/>
        <end position="141"/>
    </location>
</feature>
<evidence type="ECO:0000256" key="6">
    <source>
        <dbReference type="ARBA" id="ARBA00022989"/>
    </source>
</evidence>
<accession>A0A6A4H4U7</accession>
<dbReference type="Gene3D" id="3.40.50.300">
    <property type="entry name" value="P-loop containing nucleotide triphosphate hydrolases"/>
    <property type="match status" value="2"/>
</dbReference>
<evidence type="ECO:0000256" key="3">
    <source>
        <dbReference type="ARBA" id="ARBA00022692"/>
    </source>
</evidence>
<feature type="transmembrane region" description="Helical" evidence="9">
    <location>
        <begin position="32"/>
        <end position="50"/>
    </location>
</feature>
<dbReference type="GO" id="GO:0140359">
    <property type="term" value="F:ABC-type transporter activity"/>
    <property type="evidence" value="ECO:0007669"/>
    <property type="project" value="InterPro"/>
</dbReference>
<reference evidence="12" key="1">
    <citation type="journal article" date="2019" name="Environ. Microbiol.">
        <title>Fungal ecological strategies reflected in gene transcription - a case study of two litter decomposers.</title>
        <authorList>
            <person name="Barbi F."/>
            <person name="Kohler A."/>
            <person name="Barry K."/>
            <person name="Baskaran P."/>
            <person name="Daum C."/>
            <person name="Fauchery L."/>
            <person name="Ihrmark K."/>
            <person name="Kuo A."/>
            <person name="LaButti K."/>
            <person name="Lipzen A."/>
            <person name="Morin E."/>
            <person name="Grigoriev I.V."/>
            <person name="Henrissat B."/>
            <person name="Lindahl B."/>
            <person name="Martin F."/>
        </authorList>
    </citation>
    <scope>NUCLEOTIDE SEQUENCE</scope>
    <source>
        <strain evidence="12">JB14</strain>
    </source>
</reference>
<evidence type="ECO:0000256" key="9">
    <source>
        <dbReference type="SAM" id="Phobius"/>
    </source>
</evidence>
<dbReference type="InterPro" id="IPR050173">
    <property type="entry name" value="ABC_transporter_C-like"/>
</dbReference>
<evidence type="ECO:0000256" key="8">
    <source>
        <dbReference type="SAM" id="MobiDB-lite"/>
    </source>
</evidence>
<dbReference type="GO" id="GO:0016020">
    <property type="term" value="C:membrane"/>
    <property type="evidence" value="ECO:0007669"/>
    <property type="project" value="UniProtKB-SubCell"/>
</dbReference>
<evidence type="ECO:0000259" key="11">
    <source>
        <dbReference type="PROSITE" id="PS50929"/>
    </source>
</evidence>
<feature type="transmembrane region" description="Helical" evidence="9">
    <location>
        <begin position="613"/>
        <end position="631"/>
    </location>
</feature>
<sequence length="918" mass="102430">MGWLVSLSQLEPVAVWEPRRKARLLLPQNDSAFFLIPSCAVAASAVIRLSQIGQISVLGGPVIFGYYLVRLMACFALSGITIVQLVDGEKERWTYIALLCIFLYSTILALVSVLANWRWSYNSVRHLNTVLCATLAVYAYRDIYPLGTFALTPQDKDEGSLLWAKISLLALAGVIIPLTVPRKYIPVDPKTSAFMLTGPISSSPYDDLPPLSDYDYADYLTKRSFHHFDPTVVVKRRNAFFSILRVFANEIAVLSVLVVLQASLEFTTPIGVKNLLEYLETKGVDAFFKPWVWIVGIFISRMLQTMASEIYLYISTRQVVQAKAILTETILEHALRIRVKAETSDEESFGPSPSVSGTAAPLSDETTTSESGTSSPADEGDEQTLHSATPSDARSGDATLQAGSSSASRRTSASNLQKDAGNANSTVPELNILGKVNNLITTDMQNIMDGRDVLRLVIQLPIQITLCVFFLYKVLGWRCAFVGLTINILFFPLPSLFTKMIRTRQKIRMMKTDAHIQMVTETMAVMRLIKVCGWETLMNSRIKEVREEELSYICKLRLLELATGITSYMYCQYERMACNNVSSKSRSHELIIIRVLLGVFYNLNRWIDVRLDLLGNIFSAGLAAYLVYFCGQTASNTGFSLDLAVLFTSSILHYIRIIMIFKSRLTGLERINAYIEIEQEPRPTRGVFLLHTGHRVEKLNARYSPGGPQVLQDINFHVKSGERIGVVWRTGSGKSTLMLSLLRCIYTGGEVYLDGIPISTLNLDNLRTKITIIPQIPELLSGTVRRNLDPFDQYDDAGLYDALRLAASNSRSRPSMVRESKLLILDEATSAIDYKTDAVIQSSLRHELKGDVTLITVAHRLQTIMDADKIMVLDAGRIVEYDSPKELLNNKAGHLIALVDESANKEHLHQMAEGIDPI</sequence>
<feature type="transmembrane region" description="Helical" evidence="9">
    <location>
        <begin position="291"/>
        <end position="314"/>
    </location>
</feature>
<proteinExistence type="predicted"/>
<dbReference type="Pfam" id="PF00664">
    <property type="entry name" value="ABC_membrane"/>
    <property type="match status" value="1"/>
</dbReference>